<evidence type="ECO:0000256" key="1">
    <source>
        <dbReference type="SAM" id="MobiDB-lite"/>
    </source>
</evidence>
<dbReference type="Gene3D" id="1.10.10.10">
    <property type="entry name" value="Winged helix-like DNA-binding domain superfamily/Winged helix DNA-binding domain"/>
    <property type="match status" value="1"/>
</dbReference>
<accession>A0A1G8FWS0</accession>
<dbReference type="InterPro" id="IPR036388">
    <property type="entry name" value="WH-like_DNA-bd_sf"/>
</dbReference>
<dbReference type="InterPro" id="IPR036390">
    <property type="entry name" value="WH_DNA-bd_sf"/>
</dbReference>
<protein>
    <submittedName>
        <fullName evidence="2">Uncharacterized protein</fullName>
    </submittedName>
</protein>
<dbReference type="Proteomes" id="UP000198956">
    <property type="component" value="Unassembled WGS sequence"/>
</dbReference>
<sequence>MEEQINTEIQASGFVVLPRLSIKNLRDKLLFYHLLEQADWNTGEVKVNVSELERETGWTQREVKYSLERLKKEGLIVFETLRQKRGILVKINKYKDFQSLSHYKKGEKNVEEIVKEDVKENVEGIVKEEEVEKPLDNSVLSDGNNLLVEENVKEVVKEDVKENVNLLFNNSIINSNKNSNINNKPNTSLASEKDIE</sequence>
<evidence type="ECO:0000313" key="2">
    <source>
        <dbReference type="EMBL" id="SDH86599.1"/>
    </source>
</evidence>
<proteinExistence type="predicted"/>
<gene>
    <name evidence="2" type="ORF">SAMN04489735_10951</name>
</gene>
<reference evidence="2 3" key="1">
    <citation type="submission" date="2016-10" db="EMBL/GenBank/DDBJ databases">
        <authorList>
            <person name="de Groot N.N."/>
        </authorList>
    </citation>
    <scope>NUCLEOTIDE SEQUENCE [LARGE SCALE GENOMIC DNA]</scope>
    <source>
        <strain evidence="2 3">L 420-91</strain>
    </source>
</reference>
<feature type="region of interest" description="Disordered" evidence="1">
    <location>
        <begin position="177"/>
        <end position="196"/>
    </location>
</feature>
<evidence type="ECO:0000313" key="3">
    <source>
        <dbReference type="Proteomes" id="UP000198956"/>
    </source>
</evidence>
<name>A0A1G8FWS0_ANETH</name>
<dbReference type="AlphaFoldDB" id="A0A1G8FWS0"/>
<dbReference type="EMBL" id="FNDE01000095">
    <property type="protein sequence ID" value="SDH86599.1"/>
    <property type="molecule type" value="Genomic_DNA"/>
</dbReference>
<organism evidence="2 3">
    <name type="scientific">Aneurinibacillus thermoaerophilus</name>
    <dbReference type="NCBI Taxonomy" id="143495"/>
    <lineage>
        <taxon>Bacteria</taxon>
        <taxon>Bacillati</taxon>
        <taxon>Bacillota</taxon>
        <taxon>Bacilli</taxon>
        <taxon>Bacillales</taxon>
        <taxon>Paenibacillaceae</taxon>
        <taxon>Aneurinibacillus group</taxon>
        <taxon>Aneurinibacillus</taxon>
    </lineage>
</organism>
<feature type="non-terminal residue" evidence="2">
    <location>
        <position position="196"/>
    </location>
</feature>
<dbReference type="SUPFAM" id="SSF46785">
    <property type="entry name" value="Winged helix' DNA-binding domain"/>
    <property type="match status" value="1"/>
</dbReference>